<dbReference type="Gene3D" id="3.20.20.70">
    <property type="entry name" value="Aldolase class I"/>
    <property type="match status" value="1"/>
</dbReference>
<dbReference type="UniPathway" id="UPA00053">
    <property type="reaction ID" value="UER00084"/>
</dbReference>
<evidence type="ECO:0000256" key="6">
    <source>
        <dbReference type="ARBA" id="ARBA00023141"/>
    </source>
</evidence>
<comment type="pathway">
    <text evidence="2 8">Metabolic intermediate biosynthesis; chorismate biosynthesis; chorismate from D-erythrose 4-phosphate and phosphoenolpyruvate: step 1/7.</text>
</comment>
<keyword evidence="11" id="KW-1185">Reference proteome</keyword>
<accession>A0A7X0NDZ7</accession>
<dbReference type="GO" id="GO:0009423">
    <property type="term" value="P:chorismate biosynthetic process"/>
    <property type="evidence" value="ECO:0007669"/>
    <property type="project" value="UniProtKB-UniPathway"/>
</dbReference>
<reference evidence="10 11" key="1">
    <citation type="submission" date="2020-08" db="EMBL/GenBank/DDBJ databases">
        <title>Genomic Encyclopedia of Type Strains, Phase IV (KMG-IV): sequencing the most valuable type-strain genomes for metagenomic binning, comparative biology and taxonomic classification.</title>
        <authorList>
            <person name="Goeker M."/>
        </authorList>
    </citation>
    <scope>NUCLEOTIDE SEQUENCE [LARGE SCALE GENOMIC DNA]</scope>
    <source>
        <strain evidence="10 11">DSM 26287</strain>
    </source>
</reference>
<evidence type="ECO:0000256" key="3">
    <source>
        <dbReference type="ARBA" id="ARBA00007985"/>
    </source>
</evidence>
<evidence type="ECO:0000259" key="9">
    <source>
        <dbReference type="Pfam" id="PF00793"/>
    </source>
</evidence>
<organism evidence="10 11">
    <name type="scientific">Thalassotalea piscium</name>
    <dbReference type="NCBI Taxonomy" id="1230533"/>
    <lineage>
        <taxon>Bacteria</taxon>
        <taxon>Pseudomonadati</taxon>
        <taxon>Pseudomonadota</taxon>
        <taxon>Gammaproteobacteria</taxon>
        <taxon>Alteromonadales</taxon>
        <taxon>Colwelliaceae</taxon>
        <taxon>Thalassotalea</taxon>
    </lineage>
</organism>
<evidence type="ECO:0000256" key="8">
    <source>
        <dbReference type="PIRNR" id="PIRNR001361"/>
    </source>
</evidence>
<dbReference type="GO" id="GO:0008652">
    <property type="term" value="P:amino acid biosynthetic process"/>
    <property type="evidence" value="ECO:0007669"/>
    <property type="project" value="UniProtKB-KW"/>
</dbReference>
<sequence length="367" mass="40073">MSQQHSQSPAHKSTLNDIHVNAEEVLITPNELREALPLPAKGRAFVESAREVISNIIHKKDHRLLVIAGPCSVHDLDAAKEYAKKLKVLHDKYQDSLYIVMRVYFEKPRTTVGWKGLINDPHMDGTFDVEAGLKIARELLLYLTELGLPLATEALDPISPQYLAELFSWSAIGARTTESQTHREMASGLSMPIGFKNGTNGSLDVAINALQSAASSHRFMGINRKGQVALIKTSGNPDGHVILRGGSKPNYDAKSVTLCEDSLSKQGLVPGIVVDCSHGNSNKDYRRQPLVADNVFEQICSGNKSIIGIMLESHLNAGNQSADLPRNELKYGVSVTDACINFAETEALIDNASKKLATALKQRIINC</sequence>
<keyword evidence="6 8" id="KW-0057">Aromatic amino acid biosynthesis</keyword>
<dbReference type="InterPro" id="IPR006219">
    <property type="entry name" value="DAHP_synth_1"/>
</dbReference>
<dbReference type="GO" id="GO:0009073">
    <property type="term" value="P:aromatic amino acid family biosynthetic process"/>
    <property type="evidence" value="ECO:0007669"/>
    <property type="project" value="UniProtKB-KW"/>
</dbReference>
<dbReference type="Pfam" id="PF00793">
    <property type="entry name" value="DAHP_synth_1"/>
    <property type="match status" value="1"/>
</dbReference>
<evidence type="ECO:0000313" key="11">
    <source>
        <dbReference type="Proteomes" id="UP000537141"/>
    </source>
</evidence>
<dbReference type="InterPro" id="IPR006218">
    <property type="entry name" value="DAHP1/KDSA"/>
</dbReference>
<dbReference type="NCBIfam" id="TIGR00034">
    <property type="entry name" value="aroFGH"/>
    <property type="match status" value="1"/>
</dbReference>
<keyword evidence="5 8" id="KW-0808">Transferase</keyword>
<dbReference type="Proteomes" id="UP000537141">
    <property type="component" value="Unassembled WGS sequence"/>
</dbReference>
<protein>
    <recommendedName>
        <fullName evidence="8">Phospho-2-dehydro-3-deoxyheptonate aldolase</fullName>
        <ecNumber evidence="8">2.5.1.54</ecNumber>
    </recommendedName>
</protein>
<keyword evidence="4 8" id="KW-0028">Amino-acid biosynthesis</keyword>
<dbReference type="RefSeq" id="WP_184420949.1">
    <property type="nucleotide sequence ID" value="NZ_AP027362.1"/>
</dbReference>
<comment type="catalytic activity">
    <reaction evidence="7 8">
        <text>D-erythrose 4-phosphate + phosphoenolpyruvate + H2O = 7-phospho-2-dehydro-3-deoxy-D-arabino-heptonate + phosphate</text>
        <dbReference type="Rhea" id="RHEA:14717"/>
        <dbReference type="ChEBI" id="CHEBI:15377"/>
        <dbReference type="ChEBI" id="CHEBI:16897"/>
        <dbReference type="ChEBI" id="CHEBI:43474"/>
        <dbReference type="ChEBI" id="CHEBI:58394"/>
        <dbReference type="ChEBI" id="CHEBI:58702"/>
        <dbReference type="EC" id="2.5.1.54"/>
    </reaction>
</comment>
<dbReference type="PANTHER" id="PTHR21225">
    <property type="entry name" value="PHOSPHO-2-DEHYDRO-3-DEOXYHEPTONATE ALDOLASE DAHP SYNTHETASE"/>
    <property type="match status" value="1"/>
</dbReference>
<comment type="caution">
    <text evidence="10">The sequence shown here is derived from an EMBL/GenBank/DDBJ whole genome shotgun (WGS) entry which is preliminary data.</text>
</comment>
<gene>
    <name evidence="10" type="ORF">HNQ55_000055</name>
</gene>
<evidence type="ECO:0000256" key="7">
    <source>
        <dbReference type="ARBA" id="ARBA00047508"/>
    </source>
</evidence>
<feature type="domain" description="DAHP synthetase I/KDSA" evidence="9">
    <location>
        <begin position="55"/>
        <end position="346"/>
    </location>
</feature>
<dbReference type="EMBL" id="JACHHU010000001">
    <property type="protein sequence ID" value="MBB6541581.1"/>
    <property type="molecule type" value="Genomic_DNA"/>
</dbReference>
<dbReference type="GO" id="GO:0042802">
    <property type="term" value="F:identical protein binding"/>
    <property type="evidence" value="ECO:0007669"/>
    <property type="project" value="UniProtKB-ARBA"/>
</dbReference>
<dbReference type="EC" id="2.5.1.54" evidence="8"/>
<dbReference type="PANTHER" id="PTHR21225:SF10">
    <property type="entry name" value="PHOSPHO-2-DEHYDRO-3-DEOXYHEPTONATE ALDOLASE, TYR-SENSITIVE"/>
    <property type="match status" value="1"/>
</dbReference>
<evidence type="ECO:0000256" key="5">
    <source>
        <dbReference type="ARBA" id="ARBA00022679"/>
    </source>
</evidence>
<evidence type="ECO:0000313" key="10">
    <source>
        <dbReference type="EMBL" id="MBB6541581.1"/>
    </source>
</evidence>
<evidence type="ECO:0000256" key="4">
    <source>
        <dbReference type="ARBA" id="ARBA00022605"/>
    </source>
</evidence>
<comment type="similarity">
    <text evidence="3 8">Belongs to the class-I DAHP synthase family.</text>
</comment>
<name>A0A7X0NDZ7_9GAMM</name>
<dbReference type="NCBIfam" id="NF009395">
    <property type="entry name" value="PRK12755.1"/>
    <property type="match status" value="1"/>
</dbReference>
<dbReference type="GO" id="GO:0005737">
    <property type="term" value="C:cytoplasm"/>
    <property type="evidence" value="ECO:0007669"/>
    <property type="project" value="TreeGrafter"/>
</dbReference>
<proteinExistence type="inferred from homology"/>
<comment type="function">
    <text evidence="1 8">Stereospecific condensation of phosphoenolpyruvate (PEP) and D-erythrose-4-phosphate (E4P) giving rise to 3-deoxy-D-arabino-heptulosonate-7-phosphate (DAHP).</text>
</comment>
<dbReference type="AlphaFoldDB" id="A0A7X0NDZ7"/>
<dbReference type="PIRSF" id="PIRSF001361">
    <property type="entry name" value="DAHP_synthase"/>
    <property type="match status" value="1"/>
</dbReference>
<dbReference type="FunFam" id="3.20.20.70:FF:000005">
    <property type="entry name" value="Phospho-2-dehydro-3-deoxyheptonate aldolase"/>
    <property type="match status" value="1"/>
</dbReference>
<evidence type="ECO:0000256" key="1">
    <source>
        <dbReference type="ARBA" id="ARBA00003726"/>
    </source>
</evidence>
<dbReference type="SUPFAM" id="SSF51569">
    <property type="entry name" value="Aldolase"/>
    <property type="match status" value="1"/>
</dbReference>
<evidence type="ECO:0000256" key="2">
    <source>
        <dbReference type="ARBA" id="ARBA00004688"/>
    </source>
</evidence>
<dbReference type="InterPro" id="IPR013785">
    <property type="entry name" value="Aldolase_TIM"/>
</dbReference>
<dbReference type="GO" id="GO:0003849">
    <property type="term" value="F:3-deoxy-7-phosphoheptulonate synthase activity"/>
    <property type="evidence" value="ECO:0007669"/>
    <property type="project" value="UniProtKB-EC"/>
</dbReference>